<feature type="region of interest" description="Disordered" evidence="8">
    <location>
        <begin position="356"/>
        <end position="421"/>
    </location>
</feature>
<dbReference type="GeneTree" id="ENSGT00940000154964"/>
<proteinExistence type="predicted"/>
<dbReference type="PROSITE" id="PS50105">
    <property type="entry name" value="SAM_DOMAIN"/>
    <property type="match status" value="1"/>
</dbReference>
<evidence type="ECO:0000256" key="2">
    <source>
        <dbReference type="ARBA" id="ARBA00022723"/>
    </source>
</evidence>
<evidence type="ECO:0000256" key="6">
    <source>
        <dbReference type="ARBA" id="ARBA00023242"/>
    </source>
</evidence>
<dbReference type="Gene3D" id="3.30.60.160">
    <property type="match status" value="1"/>
</dbReference>
<dbReference type="InterPro" id="IPR001660">
    <property type="entry name" value="SAM"/>
</dbReference>
<name>A0A3Q2XYD5_HIPCM</name>
<dbReference type="SUPFAM" id="SSF47769">
    <property type="entry name" value="SAM/Pointed domain"/>
    <property type="match status" value="1"/>
</dbReference>
<dbReference type="PROSITE" id="PS51024">
    <property type="entry name" value="ZF_FCS"/>
    <property type="match status" value="1"/>
</dbReference>
<feature type="compositionally biased region" description="Low complexity" evidence="8">
    <location>
        <begin position="102"/>
        <end position="124"/>
    </location>
</feature>
<evidence type="ECO:0000256" key="8">
    <source>
        <dbReference type="SAM" id="MobiDB-lite"/>
    </source>
</evidence>
<dbReference type="GO" id="GO:0035102">
    <property type="term" value="C:PRC1 complex"/>
    <property type="evidence" value="ECO:0007669"/>
    <property type="project" value="TreeGrafter"/>
</dbReference>
<dbReference type="Ensembl" id="ENSHCOT00000016417.1">
    <property type="protein sequence ID" value="ENSHCOP00000010108.1"/>
    <property type="gene ID" value="ENSHCOG00000012664.1"/>
</dbReference>
<evidence type="ECO:0000313" key="12">
    <source>
        <dbReference type="Proteomes" id="UP000264820"/>
    </source>
</evidence>
<dbReference type="PANTHER" id="PTHR12247:SF86">
    <property type="entry name" value="POLYHOMEOTIC-LIKE PROTEIN 2"/>
    <property type="match status" value="1"/>
</dbReference>
<feature type="region of interest" description="Disordered" evidence="8">
    <location>
        <begin position="242"/>
        <end position="269"/>
    </location>
</feature>
<evidence type="ECO:0000259" key="9">
    <source>
        <dbReference type="PROSITE" id="PS50105"/>
    </source>
</evidence>
<dbReference type="GO" id="GO:0042393">
    <property type="term" value="F:histone binding"/>
    <property type="evidence" value="ECO:0007669"/>
    <property type="project" value="TreeGrafter"/>
</dbReference>
<evidence type="ECO:0000256" key="4">
    <source>
        <dbReference type="ARBA" id="ARBA00022833"/>
    </source>
</evidence>
<comment type="subcellular location">
    <subcellularLocation>
        <location evidence="1">Nucleus</location>
    </subcellularLocation>
</comment>
<keyword evidence="12" id="KW-1185">Reference proteome</keyword>
<dbReference type="CDD" id="cd09577">
    <property type="entry name" value="SAM_Ph1_2_3"/>
    <property type="match status" value="1"/>
</dbReference>
<evidence type="ECO:0000256" key="5">
    <source>
        <dbReference type="ARBA" id="ARBA00023125"/>
    </source>
</evidence>
<dbReference type="Pfam" id="PF21319">
    <property type="entry name" value="zf-FCS_1"/>
    <property type="match status" value="1"/>
</dbReference>
<keyword evidence="6" id="KW-0539">Nucleus</keyword>
<keyword evidence="4" id="KW-0862">Zinc</keyword>
<sequence>MDVTEEGHGVATAHGDREHPMELQEEGDSQPQTLKEEKKAKSHVRETSLPEELPVRHLEALPVPHPPPEPGVNAIRLPELPGDKASKEELCDDISDDKNDNINENVSAHSDNHSALSSLSSQSPPSSPMTDPASHAAAQPLNLSQSHRAVGDGSRGAGQTPTEVEPPLDRSEDEVEGRAPDGPWESRAWPEGRDVLTHVVEGFVIQEGLQPFPVNRSSLLLLPTPPQVQKVNGSEGQAAVTVTEESTERWEHLTDSQDEDGKDEQQHATRASHCERAVLHCQFCGKRGHAHNFMRSKRFCSTSCARGFNVRLTKRLRALSAGSRAEKPPRPVLNRAQSVPGKPILLRLPRDLWSAGRRDKETKEDKKVVATEEEEEEEEDMEAAGEEEDQEDEGTEEPAVAVTTRMESPAAERARTSTTSAVAMVTASTPTSTFKPEPSQWTVEDVTAFIHTLPGCGEVSAAFRLQEIDGQALLLLTEEHLMGSMNIKLGPALKICAHINALKNP</sequence>
<keyword evidence="5" id="KW-0238">DNA-binding</keyword>
<dbReference type="GO" id="GO:0003677">
    <property type="term" value="F:DNA binding"/>
    <property type="evidence" value="ECO:0007669"/>
    <property type="project" value="UniProtKB-KW"/>
</dbReference>
<evidence type="ECO:0000313" key="11">
    <source>
        <dbReference type="Ensembl" id="ENSHCOP00000010108.1"/>
    </source>
</evidence>
<feature type="compositionally biased region" description="Basic and acidic residues" evidence="8">
    <location>
        <begin position="34"/>
        <end position="59"/>
    </location>
</feature>
<feature type="compositionally biased region" description="Basic and acidic residues" evidence="8">
    <location>
        <begin position="1"/>
        <end position="22"/>
    </location>
</feature>
<organism evidence="11 12">
    <name type="scientific">Hippocampus comes</name>
    <name type="common">Tiger tail seahorse</name>
    <dbReference type="NCBI Taxonomy" id="109280"/>
    <lineage>
        <taxon>Eukaryota</taxon>
        <taxon>Metazoa</taxon>
        <taxon>Chordata</taxon>
        <taxon>Craniata</taxon>
        <taxon>Vertebrata</taxon>
        <taxon>Euteleostomi</taxon>
        <taxon>Actinopterygii</taxon>
        <taxon>Neopterygii</taxon>
        <taxon>Teleostei</taxon>
        <taxon>Neoteleostei</taxon>
        <taxon>Acanthomorphata</taxon>
        <taxon>Syngnathiaria</taxon>
        <taxon>Syngnathiformes</taxon>
        <taxon>Syngnathoidei</taxon>
        <taxon>Syngnathidae</taxon>
        <taxon>Hippocampus</taxon>
    </lineage>
</organism>
<dbReference type="GO" id="GO:0045892">
    <property type="term" value="P:negative regulation of DNA-templated transcription"/>
    <property type="evidence" value="ECO:0007669"/>
    <property type="project" value="TreeGrafter"/>
</dbReference>
<dbReference type="Proteomes" id="UP000264820">
    <property type="component" value="Unplaced"/>
</dbReference>
<dbReference type="GO" id="GO:0003682">
    <property type="term" value="F:chromatin binding"/>
    <property type="evidence" value="ECO:0007669"/>
    <property type="project" value="TreeGrafter"/>
</dbReference>
<dbReference type="Pfam" id="PF00536">
    <property type="entry name" value="SAM_1"/>
    <property type="match status" value="1"/>
</dbReference>
<dbReference type="STRING" id="109280.ENSHCOP00000010108"/>
<feature type="compositionally biased region" description="Acidic residues" evidence="8">
    <location>
        <begin position="371"/>
        <end position="396"/>
    </location>
</feature>
<dbReference type="AlphaFoldDB" id="A0A3Q2XYD5"/>
<dbReference type="InterPro" id="IPR012313">
    <property type="entry name" value="Znf_FCS"/>
</dbReference>
<dbReference type="InterPro" id="IPR050548">
    <property type="entry name" value="PcG_chromatin_remod_factors"/>
</dbReference>
<keyword evidence="3 7" id="KW-0863">Zinc-finger</keyword>
<feature type="compositionally biased region" description="Basic and acidic residues" evidence="8">
    <location>
        <begin position="246"/>
        <end position="255"/>
    </location>
</feature>
<dbReference type="Gene3D" id="1.10.150.50">
    <property type="entry name" value="Transcription Factor, Ets-1"/>
    <property type="match status" value="1"/>
</dbReference>
<dbReference type="GO" id="GO:0008270">
    <property type="term" value="F:zinc ion binding"/>
    <property type="evidence" value="ECO:0007669"/>
    <property type="project" value="UniProtKB-KW"/>
</dbReference>
<feature type="compositionally biased region" description="Basic and acidic residues" evidence="8">
    <location>
        <begin position="356"/>
        <end position="370"/>
    </location>
</feature>
<dbReference type="InterPro" id="IPR038603">
    <property type="entry name" value="Znf_FCS_sf"/>
</dbReference>
<dbReference type="InterPro" id="IPR013761">
    <property type="entry name" value="SAM/pointed_sf"/>
</dbReference>
<dbReference type="PANTHER" id="PTHR12247">
    <property type="entry name" value="POLYCOMB GROUP PROTEIN"/>
    <property type="match status" value="1"/>
</dbReference>
<dbReference type="SMART" id="SM00454">
    <property type="entry name" value="SAM"/>
    <property type="match status" value="1"/>
</dbReference>
<evidence type="ECO:0000256" key="7">
    <source>
        <dbReference type="PROSITE-ProRule" id="PRU00367"/>
    </source>
</evidence>
<keyword evidence="2" id="KW-0479">Metal-binding</keyword>
<accession>A0A3Q2XYD5</accession>
<reference evidence="11" key="1">
    <citation type="submission" date="2025-08" db="UniProtKB">
        <authorList>
            <consortium name="Ensembl"/>
        </authorList>
    </citation>
    <scope>IDENTIFICATION</scope>
</reference>
<feature type="region of interest" description="Disordered" evidence="8">
    <location>
        <begin position="1"/>
        <end position="189"/>
    </location>
</feature>
<reference evidence="11" key="2">
    <citation type="submission" date="2025-09" db="UniProtKB">
        <authorList>
            <consortium name="Ensembl"/>
        </authorList>
    </citation>
    <scope>IDENTIFICATION</scope>
</reference>
<protein>
    <submittedName>
        <fullName evidence="11">Polyhomeotic-like protein 3</fullName>
    </submittedName>
</protein>
<feature type="domain" description="FCS-type" evidence="10">
    <location>
        <begin position="272"/>
        <end position="306"/>
    </location>
</feature>
<evidence type="ECO:0000256" key="3">
    <source>
        <dbReference type="ARBA" id="ARBA00022771"/>
    </source>
</evidence>
<evidence type="ECO:0000259" key="10">
    <source>
        <dbReference type="PROSITE" id="PS51024"/>
    </source>
</evidence>
<feature type="domain" description="SAM" evidence="9">
    <location>
        <begin position="441"/>
        <end position="505"/>
    </location>
</feature>
<evidence type="ECO:0000256" key="1">
    <source>
        <dbReference type="ARBA" id="ARBA00004123"/>
    </source>
</evidence>